<gene>
    <name evidence="3" type="ORF">CALMAC_LOCUS2510</name>
</gene>
<feature type="region of interest" description="Disordered" evidence="1">
    <location>
        <begin position="15"/>
        <end position="38"/>
    </location>
</feature>
<dbReference type="EMBL" id="CAACVG010003082">
    <property type="protein sequence ID" value="VEN37162.1"/>
    <property type="molecule type" value="Genomic_DNA"/>
</dbReference>
<feature type="transmembrane region" description="Helical" evidence="2">
    <location>
        <begin position="164"/>
        <end position="188"/>
    </location>
</feature>
<keyword evidence="2" id="KW-1133">Transmembrane helix</keyword>
<keyword evidence="4" id="KW-1185">Reference proteome</keyword>
<organism evidence="3 4">
    <name type="scientific">Callosobruchus maculatus</name>
    <name type="common">Southern cowpea weevil</name>
    <name type="synonym">Pulse bruchid</name>
    <dbReference type="NCBI Taxonomy" id="64391"/>
    <lineage>
        <taxon>Eukaryota</taxon>
        <taxon>Metazoa</taxon>
        <taxon>Ecdysozoa</taxon>
        <taxon>Arthropoda</taxon>
        <taxon>Hexapoda</taxon>
        <taxon>Insecta</taxon>
        <taxon>Pterygota</taxon>
        <taxon>Neoptera</taxon>
        <taxon>Endopterygota</taxon>
        <taxon>Coleoptera</taxon>
        <taxon>Polyphaga</taxon>
        <taxon>Cucujiformia</taxon>
        <taxon>Chrysomeloidea</taxon>
        <taxon>Chrysomelidae</taxon>
        <taxon>Bruchinae</taxon>
        <taxon>Bruchini</taxon>
        <taxon>Callosobruchus</taxon>
    </lineage>
</organism>
<keyword evidence="2" id="KW-0812">Transmembrane</keyword>
<proteinExistence type="predicted"/>
<name>A0A653BNM9_CALMS</name>
<evidence type="ECO:0000256" key="2">
    <source>
        <dbReference type="SAM" id="Phobius"/>
    </source>
</evidence>
<keyword evidence="2" id="KW-0472">Membrane</keyword>
<dbReference type="Proteomes" id="UP000410492">
    <property type="component" value="Unassembled WGS sequence"/>
</dbReference>
<evidence type="ECO:0000313" key="4">
    <source>
        <dbReference type="Proteomes" id="UP000410492"/>
    </source>
</evidence>
<accession>A0A653BNM9</accession>
<reference evidence="3 4" key="1">
    <citation type="submission" date="2019-01" db="EMBL/GenBank/DDBJ databases">
        <authorList>
            <person name="Sayadi A."/>
        </authorList>
    </citation>
    <scope>NUCLEOTIDE SEQUENCE [LARGE SCALE GENOMIC DNA]</scope>
</reference>
<protein>
    <submittedName>
        <fullName evidence="3">Uncharacterized protein</fullName>
    </submittedName>
</protein>
<evidence type="ECO:0000256" key="1">
    <source>
        <dbReference type="SAM" id="MobiDB-lite"/>
    </source>
</evidence>
<sequence length="225" mass="24821">MSYGIEWPEMLEDTMSSTTQELISQATPTSNLPPLQSSTVTESIMSTIQNTTEGITQVTTQPVIKITEILTSTKGAMTTITPKQNEEIPETNATIQSTLQNTTHNFITTTEVSTNVSEASTSDISQEVSSTSESILGQINNFLSQKSNTTDGDSENDFEIHNDMTIYIIVAALLLVTFLLIVGLSLLYKKHKRCRKVHESYNVRVSELNEYSPSTIKSDPESCKI</sequence>
<evidence type="ECO:0000313" key="3">
    <source>
        <dbReference type="EMBL" id="VEN37162.1"/>
    </source>
</evidence>
<dbReference type="AlphaFoldDB" id="A0A653BNM9"/>